<gene>
    <name evidence="2" type="ORF">UREG_00333</name>
</gene>
<protein>
    <submittedName>
        <fullName evidence="2">Uncharacterized protein</fullName>
    </submittedName>
</protein>
<dbReference type="Proteomes" id="UP000002058">
    <property type="component" value="Unassembled WGS sequence"/>
</dbReference>
<dbReference type="STRING" id="336963.C4JKL9"/>
<dbReference type="AlphaFoldDB" id="C4JKL9"/>
<dbReference type="HOGENOM" id="CLU_042289_0_0_1"/>
<feature type="region of interest" description="Disordered" evidence="1">
    <location>
        <begin position="326"/>
        <end position="360"/>
    </location>
</feature>
<dbReference type="EMBL" id="CH476615">
    <property type="protein sequence ID" value="EEP75487.1"/>
    <property type="molecule type" value="Genomic_DNA"/>
</dbReference>
<dbReference type="GeneID" id="8439090"/>
<organism evidence="2 3">
    <name type="scientific">Uncinocarpus reesii (strain UAMH 1704)</name>
    <dbReference type="NCBI Taxonomy" id="336963"/>
    <lineage>
        <taxon>Eukaryota</taxon>
        <taxon>Fungi</taxon>
        <taxon>Dikarya</taxon>
        <taxon>Ascomycota</taxon>
        <taxon>Pezizomycotina</taxon>
        <taxon>Eurotiomycetes</taxon>
        <taxon>Eurotiomycetidae</taxon>
        <taxon>Onygenales</taxon>
        <taxon>Onygenaceae</taxon>
        <taxon>Uncinocarpus</taxon>
    </lineage>
</organism>
<evidence type="ECO:0000313" key="2">
    <source>
        <dbReference type="EMBL" id="EEP75487.1"/>
    </source>
</evidence>
<dbReference type="eggNOG" id="ENOG502T1G6">
    <property type="taxonomic scope" value="Eukaryota"/>
</dbReference>
<reference evidence="3" key="1">
    <citation type="journal article" date="2009" name="Genome Res.">
        <title>Comparative genomic analyses of the human fungal pathogens Coccidioides and their relatives.</title>
        <authorList>
            <person name="Sharpton T.J."/>
            <person name="Stajich J.E."/>
            <person name="Rounsley S.D."/>
            <person name="Gardner M.J."/>
            <person name="Wortman J.R."/>
            <person name="Jordar V.S."/>
            <person name="Maiti R."/>
            <person name="Kodira C.D."/>
            <person name="Neafsey D.E."/>
            <person name="Zeng Q."/>
            <person name="Hung C.-Y."/>
            <person name="McMahan C."/>
            <person name="Muszewska A."/>
            <person name="Grynberg M."/>
            <person name="Mandel M.A."/>
            <person name="Kellner E.M."/>
            <person name="Barker B.M."/>
            <person name="Galgiani J.N."/>
            <person name="Orbach M.J."/>
            <person name="Kirkland T.N."/>
            <person name="Cole G.T."/>
            <person name="Henn M.R."/>
            <person name="Birren B.W."/>
            <person name="Taylor J.W."/>
        </authorList>
    </citation>
    <scope>NUCLEOTIDE SEQUENCE [LARGE SCALE GENOMIC DNA]</scope>
    <source>
        <strain evidence="3">UAMH 1704</strain>
    </source>
</reference>
<dbReference type="InParanoid" id="C4JKL9"/>
<dbReference type="KEGG" id="ure:UREG_00333"/>
<dbReference type="OrthoDB" id="4833301at2759"/>
<evidence type="ECO:0000313" key="3">
    <source>
        <dbReference type="Proteomes" id="UP000002058"/>
    </source>
</evidence>
<dbReference type="RefSeq" id="XP_002540820.1">
    <property type="nucleotide sequence ID" value="XM_002540774.1"/>
</dbReference>
<feature type="compositionally biased region" description="Low complexity" evidence="1">
    <location>
        <begin position="329"/>
        <end position="340"/>
    </location>
</feature>
<proteinExistence type="predicted"/>
<sequence length="377" mass="41980">MTKTDVGQMKSELSQMRAEMLQLSTHVDRLGPNDPSNNLNRLQSDVNQLHLDVHQLYTTILATRTDLGEIQAAVGHIKTKMSHTERVRFNSLAHTVHAPITPVPVVENDGSVRWPEYFPRTIWKFWCLKRRNRIHRLVELAEFYQLEGYQYWGRMPQTHDPVFPEDGYLSDSSDSTDLPSDFTLAEATRLFPEACHQALAATLGLVYYKIRNEVGEGPNQRLIPARQKRGHDELVSLNSANPKPSKLSRRSNDLSPTNLHKIITGGPAIDANSIVSEGLDKLGWNANGSQASDEAMNKLKGMVTDEVNSILIKALERGRVKLQPSHMEIGSGSPIGSSKSGVRRQLNGAEDLAGSGDEDMHTVATEIISPISHNEDR</sequence>
<keyword evidence="3" id="KW-1185">Reference proteome</keyword>
<name>C4JKL9_UNCRE</name>
<dbReference type="OMA" id="GEGPNTH"/>
<evidence type="ECO:0000256" key="1">
    <source>
        <dbReference type="SAM" id="MobiDB-lite"/>
    </source>
</evidence>
<dbReference type="VEuPathDB" id="FungiDB:UREG_00333"/>
<accession>C4JKL9</accession>